<feature type="compositionally biased region" description="Basic and acidic residues" evidence="8">
    <location>
        <begin position="368"/>
        <end position="386"/>
    </location>
</feature>
<keyword evidence="4" id="KW-0963">Cytoplasm</keyword>
<name>A0A3B4EE43_PYGNA</name>
<evidence type="ECO:0000256" key="8">
    <source>
        <dbReference type="SAM" id="MobiDB-lite"/>
    </source>
</evidence>
<dbReference type="Pfam" id="PF03114">
    <property type="entry name" value="BAR"/>
    <property type="match status" value="1"/>
</dbReference>
<evidence type="ECO:0000313" key="11">
    <source>
        <dbReference type="Proteomes" id="UP001501920"/>
    </source>
</evidence>
<dbReference type="FunFam" id="1.20.1270.60:FF:000013">
    <property type="entry name" value="Amphiphysin isoform 2"/>
    <property type="match status" value="1"/>
</dbReference>
<dbReference type="GO" id="GO:0005737">
    <property type="term" value="C:cytoplasm"/>
    <property type="evidence" value="ECO:0007669"/>
    <property type="project" value="UniProtKB-SubCell"/>
</dbReference>
<dbReference type="GO" id="GO:0097320">
    <property type="term" value="P:plasma membrane tubulation"/>
    <property type="evidence" value="ECO:0007669"/>
    <property type="project" value="TreeGrafter"/>
</dbReference>
<evidence type="ECO:0000256" key="5">
    <source>
        <dbReference type="ARBA" id="ARBA00023054"/>
    </source>
</evidence>
<dbReference type="AlphaFoldDB" id="A0A3B4EE43"/>
<protein>
    <recommendedName>
        <fullName evidence="9">BAR domain-containing protein</fullName>
    </recommendedName>
</protein>
<keyword evidence="11" id="KW-1185">Reference proteome</keyword>
<evidence type="ECO:0000256" key="2">
    <source>
        <dbReference type="ARBA" id="ARBA00004496"/>
    </source>
</evidence>
<accession>A0A3B4EE43</accession>
<dbReference type="GO" id="GO:0001891">
    <property type="term" value="C:phagocytic cup"/>
    <property type="evidence" value="ECO:0007669"/>
    <property type="project" value="TreeGrafter"/>
</dbReference>
<dbReference type="PROSITE" id="PS51021">
    <property type="entry name" value="BAR"/>
    <property type="match status" value="1"/>
</dbReference>
<reference evidence="10 11" key="1">
    <citation type="submission" date="2020-10" db="EMBL/GenBank/DDBJ databases">
        <title>Pygocentrus nattereri (red-bellied piranha) genome, fPygNat1, primary haplotype.</title>
        <authorList>
            <person name="Myers G."/>
            <person name="Meyer A."/>
            <person name="Karagic N."/>
            <person name="Pippel M."/>
            <person name="Winkler S."/>
            <person name="Tracey A."/>
            <person name="Wood J."/>
            <person name="Formenti G."/>
            <person name="Howe K."/>
            <person name="Fedrigo O."/>
            <person name="Jarvis E.D."/>
        </authorList>
    </citation>
    <scope>NUCLEOTIDE SEQUENCE [LARGE SCALE GENOMIC DNA]</scope>
</reference>
<evidence type="ECO:0000256" key="7">
    <source>
        <dbReference type="SAM" id="Coils"/>
    </source>
</evidence>
<evidence type="ECO:0000313" key="10">
    <source>
        <dbReference type="Ensembl" id="ENSPNAP00000033496.1"/>
    </source>
</evidence>
<sequence>MAERKNSTSPSTHSKGGAVVFAKQVQRKFSRAQEKVLQKFGKSEETRDEQFEIHVQNLQDQQSDGHRIYKDLKAYLNAIKVMRDASSRLFQSLFDAYELDWEGGEDLGAVVEGEDLLWNDYETKLRDQALLTMESYMSQFPDMRERVAKRGRKLVDYDSSRHHLESLENTKKRDDIKIGKAKEEMKTAQKIFEEMNRELKEELPVLYDSRIGCYVTVFQAISNLRDVFYREMAQNNQNLQNIMKDLKAQHPDKNFVIKNFSRGSLKRRSIKDALSPRSLRASFSDFHMSYSPRGTFRREYNSSFRSDRGSFEPYSPETSPTKPKQTLGSKHGPRNTDTSSRSEDNSAVEASSSTEPVLDDTGIAHSATRKDVKPDNEGEEMKEKEPLPITDQGGERESPNLKGDSVEDDDENVLEPSVSHSERADPKASSTLETPENGTTHSEVLNEPDYGGTENGITSECKPDLEASGASCKETMRTDHKFGEVKEETV</sequence>
<evidence type="ECO:0000256" key="6">
    <source>
        <dbReference type="ARBA" id="ARBA00023136"/>
    </source>
</evidence>
<keyword evidence="6" id="KW-0472">Membrane</keyword>
<feature type="coiled-coil region" evidence="7">
    <location>
        <begin position="164"/>
        <end position="202"/>
    </location>
</feature>
<proteinExistence type="predicted"/>
<feature type="domain" description="BAR" evidence="9">
    <location>
        <begin position="36"/>
        <end position="252"/>
    </location>
</feature>
<feature type="compositionally biased region" description="Basic and acidic residues" evidence="8">
    <location>
        <begin position="474"/>
        <end position="490"/>
    </location>
</feature>
<dbReference type="GeneTree" id="ENSGT00950000182882"/>
<dbReference type="STRING" id="42514.ENSPNAP00000033496"/>
<dbReference type="InterPro" id="IPR004148">
    <property type="entry name" value="BAR_dom"/>
</dbReference>
<organism evidence="10 11">
    <name type="scientific">Pygocentrus nattereri</name>
    <name type="common">Red-bellied piranha</name>
    <dbReference type="NCBI Taxonomy" id="42514"/>
    <lineage>
        <taxon>Eukaryota</taxon>
        <taxon>Metazoa</taxon>
        <taxon>Chordata</taxon>
        <taxon>Craniata</taxon>
        <taxon>Vertebrata</taxon>
        <taxon>Euteleostomi</taxon>
        <taxon>Actinopterygii</taxon>
        <taxon>Neopterygii</taxon>
        <taxon>Teleostei</taxon>
        <taxon>Ostariophysi</taxon>
        <taxon>Characiformes</taxon>
        <taxon>Characoidei</taxon>
        <taxon>Pygocentrus</taxon>
    </lineage>
</organism>
<dbReference type="GO" id="GO:0005543">
    <property type="term" value="F:phospholipid binding"/>
    <property type="evidence" value="ECO:0007669"/>
    <property type="project" value="TreeGrafter"/>
</dbReference>
<dbReference type="PRINTS" id="PR01251">
    <property type="entry name" value="AMPHIPHYSIN"/>
</dbReference>
<evidence type="ECO:0000256" key="3">
    <source>
        <dbReference type="ARBA" id="ARBA00022443"/>
    </source>
</evidence>
<dbReference type="PANTHER" id="PTHR46514:SF1">
    <property type="entry name" value="BRIDGING INTEGRATOR 2"/>
    <property type="match status" value="1"/>
</dbReference>
<dbReference type="GO" id="GO:0006911">
    <property type="term" value="P:phagocytosis, engulfment"/>
    <property type="evidence" value="ECO:0007669"/>
    <property type="project" value="TreeGrafter"/>
</dbReference>
<feature type="compositionally biased region" description="Polar residues" evidence="8">
    <location>
        <begin position="316"/>
        <end position="328"/>
    </location>
</feature>
<dbReference type="Ensembl" id="ENSPNAT00000024428.2">
    <property type="protein sequence ID" value="ENSPNAP00000033496.1"/>
    <property type="gene ID" value="ENSPNAG00000022151.2"/>
</dbReference>
<evidence type="ECO:0000256" key="1">
    <source>
        <dbReference type="ARBA" id="ARBA00004308"/>
    </source>
</evidence>
<dbReference type="InterPro" id="IPR027267">
    <property type="entry name" value="AH/BAR_dom_sf"/>
</dbReference>
<keyword evidence="5 7" id="KW-0175">Coiled coil</keyword>
<dbReference type="SMART" id="SM00721">
    <property type="entry name" value="BAR"/>
    <property type="match status" value="1"/>
</dbReference>
<dbReference type="RefSeq" id="XP_017549694.1">
    <property type="nucleotide sequence ID" value="XM_017694205.2"/>
</dbReference>
<evidence type="ECO:0000256" key="4">
    <source>
        <dbReference type="ARBA" id="ARBA00022490"/>
    </source>
</evidence>
<dbReference type="GO" id="GO:0071800">
    <property type="term" value="P:podosome assembly"/>
    <property type="evidence" value="ECO:0007669"/>
    <property type="project" value="TreeGrafter"/>
</dbReference>
<dbReference type="Gene3D" id="1.20.1270.60">
    <property type="entry name" value="Arfaptin homology (AH) domain/BAR domain"/>
    <property type="match status" value="1"/>
</dbReference>
<dbReference type="GeneID" id="108425516"/>
<dbReference type="InterPro" id="IPR003005">
    <property type="entry name" value="Amphiphysin"/>
</dbReference>
<dbReference type="Proteomes" id="UP001501920">
    <property type="component" value="Chromosome 9"/>
</dbReference>
<dbReference type="OMA" id="CKETMRT"/>
<keyword evidence="3" id="KW-0728">SH3 domain</keyword>
<dbReference type="GO" id="GO:0002102">
    <property type="term" value="C:podosome"/>
    <property type="evidence" value="ECO:0007669"/>
    <property type="project" value="TreeGrafter"/>
</dbReference>
<dbReference type="PANTHER" id="PTHR46514">
    <property type="entry name" value="AMPHIPHYSIN"/>
    <property type="match status" value="1"/>
</dbReference>
<feature type="compositionally biased region" description="Polar residues" evidence="8">
    <location>
        <begin position="428"/>
        <end position="443"/>
    </location>
</feature>
<evidence type="ECO:0000259" key="9">
    <source>
        <dbReference type="PROSITE" id="PS51021"/>
    </source>
</evidence>
<comment type="subcellular location">
    <subcellularLocation>
        <location evidence="2">Cytoplasm</location>
    </subcellularLocation>
    <subcellularLocation>
        <location evidence="1">Endomembrane system</location>
    </subcellularLocation>
</comment>
<dbReference type="SUPFAM" id="SSF103657">
    <property type="entry name" value="BAR/IMD domain-like"/>
    <property type="match status" value="1"/>
</dbReference>
<feature type="region of interest" description="Disordered" evidence="8">
    <location>
        <begin position="304"/>
        <end position="490"/>
    </location>
</feature>
<dbReference type="GO" id="GO:0012505">
    <property type="term" value="C:endomembrane system"/>
    <property type="evidence" value="ECO:0007669"/>
    <property type="project" value="UniProtKB-SubCell"/>
</dbReference>
<dbReference type="OrthoDB" id="446293at2759"/>
<reference evidence="10" key="3">
    <citation type="submission" date="2025-09" db="UniProtKB">
        <authorList>
            <consortium name="Ensembl"/>
        </authorList>
    </citation>
    <scope>IDENTIFICATION</scope>
</reference>
<reference evidence="10" key="2">
    <citation type="submission" date="2025-08" db="UniProtKB">
        <authorList>
            <consortium name="Ensembl"/>
        </authorList>
    </citation>
    <scope>IDENTIFICATION</scope>
</reference>
<dbReference type="CTD" id="494244"/>